<reference evidence="1" key="1">
    <citation type="submission" date="2019-07" db="EMBL/GenBank/DDBJ databases">
        <title>Annotation for the trematode Paragonimus miyazaki's.</title>
        <authorList>
            <person name="Choi Y.-J."/>
        </authorList>
    </citation>
    <scope>NUCLEOTIDE SEQUENCE</scope>
    <source>
        <strain evidence="1">Japan</strain>
    </source>
</reference>
<evidence type="ECO:0000313" key="2">
    <source>
        <dbReference type="Proteomes" id="UP000822476"/>
    </source>
</evidence>
<keyword evidence="2" id="KW-1185">Reference proteome</keyword>
<dbReference type="Proteomes" id="UP000822476">
    <property type="component" value="Unassembled WGS sequence"/>
</dbReference>
<evidence type="ECO:0000313" key="1">
    <source>
        <dbReference type="EMBL" id="KAF7259806.1"/>
    </source>
</evidence>
<protein>
    <submittedName>
        <fullName evidence="1">Uncharacterized protein</fullName>
    </submittedName>
</protein>
<dbReference type="EMBL" id="JTDE01001029">
    <property type="protein sequence ID" value="KAF7259806.1"/>
    <property type="molecule type" value="Genomic_DNA"/>
</dbReference>
<proteinExistence type="predicted"/>
<organism evidence="1 2">
    <name type="scientific">Paragonimus skrjabini miyazakii</name>
    <dbReference type="NCBI Taxonomy" id="59628"/>
    <lineage>
        <taxon>Eukaryota</taxon>
        <taxon>Metazoa</taxon>
        <taxon>Spiralia</taxon>
        <taxon>Lophotrochozoa</taxon>
        <taxon>Platyhelminthes</taxon>
        <taxon>Trematoda</taxon>
        <taxon>Digenea</taxon>
        <taxon>Plagiorchiida</taxon>
        <taxon>Troglotremata</taxon>
        <taxon>Troglotrematidae</taxon>
        <taxon>Paragonimus</taxon>
    </lineage>
</organism>
<accession>A0A8S9Z2S3</accession>
<comment type="caution">
    <text evidence="1">The sequence shown here is derived from an EMBL/GenBank/DDBJ whole genome shotgun (WGS) entry which is preliminary data.</text>
</comment>
<sequence length="104" mass="12059">MCAIPKTLGVTYTNQLLLATPDTRDICGKIKQLYNRRHLLPITACCSEISRQSRNRTESIQQTRIIFQGNVGYDPNAQLGYLRTLIDMLNNDHDECYYNAYWIE</sequence>
<gene>
    <name evidence="1" type="ORF">EG68_02638</name>
</gene>
<name>A0A8S9Z2S3_9TREM</name>
<dbReference type="AlphaFoldDB" id="A0A8S9Z2S3"/>